<dbReference type="Pfam" id="PF00856">
    <property type="entry name" value="SET"/>
    <property type="match status" value="1"/>
</dbReference>
<dbReference type="Gene3D" id="2.170.270.10">
    <property type="entry name" value="SET domain"/>
    <property type="match status" value="1"/>
</dbReference>
<reference evidence="9 10" key="1">
    <citation type="journal article" date="2008" name="Int. J. Syst. Evol. Microbiol.">
        <title>Description of Roseateles aquatilis sp. nov. and Roseateles terrae sp. nov., in the class Betaproteobacteria, and emended description of the genus Roseateles.</title>
        <authorList>
            <person name="Gomila M."/>
            <person name="Bowien B."/>
            <person name="Falsen E."/>
            <person name="Moore E.R."/>
            <person name="Lalucat J."/>
        </authorList>
    </citation>
    <scope>NUCLEOTIDE SEQUENCE [LARGE SCALE GENOMIC DNA]</scope>
    <source>
        <strain evidence="9 10">CCUG 48205</strain>
    </source>
</reference>
<accession>A0A246ISC3</accession>
<sequence length="181" mass="19482">MPRLSSVPSSLPEPVDRGAGPSAGPARRAEGRATGSVAASATKGQPQPAERFALSVGPSPIDGLGVFADEAIPARRKIGEMRGEVVPVREARRRIEGRRRIHVVEVSNKTAIDATKSDCALRHVNHSCSPNAVLRIRQGRAEFYAMRDIDTGEEIVADYGESHHEGRLRCRCGAPNCKGRL</sequence>
<keyword evidence="2" id="KW-0158">Chromosome</keyword>
<protein>
    <submittedName>
        <fullName evidence="9">SET domain-containing protein-lysine N-methyltransferase</fullName>
    </submittedName>
</protein>
<comment type="subcellular location">
    <subcellularLocation>
        <location evidence="1">Chromosome</location>
    </subcellularLocation>
</comment>
<dbReference type="PROSITE" id="PS50280">
    <property type="entry name" value="SET"/>
    <property type="match status" value="1"/>
</dbReference>
<dbReference type="PANTHER" id="PTHR22884">
    <property type="entry name" value="SET DOMAIN PROTEINS"/>
    <property type="match status" value="1"/>
</dbReference>
<evidence type="ECO:0000259" key="7">
    <source>
        <dbReference type="PROSITE" id="PS50280"/>
    </source>
</evidence>
<dbReference type="GO" id="GO:0032259">
    <property type="term" value="P:methylation"/>
    <property type="evidence" value="ECO:0007669"/>
    <property type="project" value="UniProtKB-KW"/>
</dbReference>
<evidence type="ECO:0000256" key="1">
    <source>
        <dbReference type="ARBA" id="ARBA00004286"/>
    </source>
</evidence>
<comment type="caution">
    <text evidence="9">The sequence shown here is derived from an EMBL/GenBank/DDBJ whole genome shotgun (WGS) entry which is preliminary data.</text>
</comment>
<dbReference type="OrthoDB" id="671472at2"/>
<evidence type="ECO:0000313" key="9">
    <source>
        <dbReference type="EMBL" id="OWQ83074.1"/>
    </source>
</evidence>
<keyword evidence="10" id="KW-1185">Reference proteome</keyword>
<dbReference type="InterPro" id="IPR001214">
    <property type="entry name" value="SET_dom"/>
</dbReference>
<dbReference type="GO" id="GO:0005694">
    <property type="term" value="C:chromosome"/>
    <property type="evidence" value="ECO:0007669"/>
    <property type="project" value="UniProtKB-SubCell"/>
</dbReference>
<dbReference type="InterPro" id="IPR046341">
    <property type="entry name" value="SET_dom_sf"/>
</dbReference>
<dbReference type="PROSITE" id="PS50868">
    <property type="entry name" value="POST_SET"/>
    <property type="match status" value="1"/>
</dbReference>
<feature type="compositionally biased region" description="Low complexity" evidence="6">
    <location>
        <begin position="1"/>
        <end position="26"/>
    </location>
</feature>
<keyword evidence="5" id="KW-0949">S-adenosyl-L-methionine</keyword>
<organism evidence="9 10">
    <name type="scientific">Roseateles aquatilis</name>
    <dbReference type="NCBI Taxonomy" id="431061"/>
    <lineage>
        <taxon>Bacteria</taxon>
        <taxon>Pseudomonadati</taxon>
        <taxon>Pseudomonadota</taxon>
        <taxon>Betaproteobacteria</taxon>
        <taxon>Burkholderiales</taxon>
        <taxon>Sphaerotilaceae</taxon>
        <taxon>Roseateles</taxon>
    </lineage>
</organism>
<evidence type="ECO:0000259" key="8">
    <source>
        <dbReference type="PROSITE" id="PS50868"/>
    </source>
</evidence>
<evidence type="ECO:0000256" key="6">
    <source>
        <dbReference type="SAM" id="MobiDB-lite"/>
    </source>
</evidence>
<evidence type="ECO:0000256" key="2">
    <source>
        <dbReference type="ARBA" id="ARBA00022454"/>
    </source>
</evidence>
<dbReference type="SUPFAM" id="SSF82199">
    <property type="entry name" value="SET domain"/>
    <property type="match status" value="1"/>
</dbReference>
<proteinExistence type="predicted"/>
<feature type="region of interest" description="Disordered" evidence="6">
    <location>
        <begin position="1"/>
        <end position="55"/>
    </location>
</feature>
<evidence type="ECO:0000256" key="3">
    <source>
        <dbReference type="ARBA" id="ARBA00022603"/>
    </source>
</evidence>
<name>A0A246ISC3_9BURK</name>
<dbReference type="AlphaFoldDB" id="A0A246ISC3"/>
<evidence type="ECO:0000313" key="10">
    <source>
        <dbReference type="Proteomes" id="UP000197468"/>
    </source>
</evidence>
<feature type="domain" description="Post-SET" evidence="8">
    <location>
        <begin position="166"/>
        <end position="181"/>
    </location>
</feature>
<dbReference type="EMBL" id="NIOF01000025">
    <property type="protein sequence ID" value="OWQ83074.1"/>
    <property type="molecule type" value="Genomic_DNA"/>
</dbReference>
<dbReference type="InterPro" id="IPR003616">
    <property type="entry name" value="Post-SET_dom"/>
</dbReference>
<dbReference type="InterPro" id="IPR050777">
    <property type="entry name" value="SET2_Histone-Lys_MeTrsfase"/>
</dbReference>
<keyword evidence="3 9" id="KW-0489">Methyltransferase</keyword>
<dbReference type="GO" id="GO:0008168">
    <property type="term" value="F:methyltransferase activity"/>
    <property type="evidence" value="ECO:0007669"/>
    <property type="project" value="UniProtKB-KW"/>
</dbReference>
<dbReference type="SMART" id="SM00317">
    <property type="entry name" value="SET"/>
    <property type="match status" value="1"/>
</dbReference>
<gene>
    <name evidence="9" type="ORF">CDN99_27275</name>
</gene>
<evidence type="ECO:0000256" key="4">
    <source>
        <dbReference type="ARBA" id="ARBA00022679"/>
    </source>
</evidence>
<evidence type="ECO:0000256" key="5">
    <source>
        <dbReference type="ARBA" id="ARBA00022691"/>
    </source>
</evidence>
<keyword evidence="4 9" id="KW-0808">Transferase</keyword>
<dbReference type="Proteomes" id="UP000197468">
    <property type="component" value="Unassembled WGS sequence"/>
</dbReference>
<feature type="domain" description="SET" evidence="7">
    <location>
        <begin position="52"/>
        <end position="160"/>
    </location>
</feature>